<gene>
    <name evidence="2" type="ORF">CF651_25340</name>
</gene>
<evidence type="ECO:0000256" key="1">
    <source>
        <dbReference type="SAM" id="MobiDB-lite"/>
    </source>
</evidence>
<dbReference type="AlphaFoldDB" id="A0A229UJF9"/>
<accession>A0A229UJF9</accession>
<dbReference type="Pfam" id="PF18934">
    <property type="entry name" value="DUF5682"/>
    <property type="match status" value="1"/>
</dbReference>
<evidence type="ECO:0000313" key="3">
    <source>
        <dbReference type="Proteomes" id="UP000215509"/>
    </source>
</evidence>
<dbReference type="EMBL" id="NMQW01000045">
    <property type="protein sequence ID" value="OXM83522.1"/>
    <property type="molecule type" value="Genomic_DNA"/>
</dbReference>
<name>A0A229UJF9_9BACL</name>
<protein>
    <submittedName>
        <fullName evidence="2">Uncharacterized protein</fullName>
    </submittedName>
</protein>
<dbReference type="OrthoDB" id="9768066at2"/>
<evidence type="ECO:0000313" key="2">
    <source>
        <dbReference type="EMBL" id="OXM83522.1"/>
    </source>
</evidence>
<dbReference type="InterPro" id="IPR043737">
    <property type="entry name" value="DUF5682"/>
</dbReference>
<comment type="caution">
    <text evidence="2">The sequence shown here is derived from an EMBL/GenBank/DDBJ whole genome shotgun (WGS) entry which is preliminary data.</text>
</comment>
<organism evidence="2 3">
    <name type="scientific">Paenibacillus rigui</name>
    <dbReference type="NCBI Taxonomy" id="554312"/>
    <lineage>
        <taxon>Bacteria</taxon>
        <taxon>Bacillati</taxon>
        <taxon>Bacillota</taxon>
        <taxon>Bacilli</taxon>
        <taxon>Bacillales</taxon>
        <taxon>Paenibacillaceae</taxon>
        <taxon>Paenibacillus</taxon>
    </lineage>
</organism>
<reference evidence="2 3" key="1">
    <citation type="submission" date="2017-07" db="EMBL/GenBank/DDBJ databases">
        <title>Genome sequencing and assembly of Paenibacillus rigui.</title>
        <authorList>
            <person name="Mayilraj S."/>
        </authorList>
    </citation>
    <scope>NUCLEOTIDE SEQUENCE [LARGE SCALE GENOMIC DNA]</scope>
    <source>
        <strain evidence="2 3">JCM 16352</strain>
    </source>
</reference>
<keyword evidence="3" id="KW-1185">Reference proteome</keyword>
<sequence>MSRSPRGAADEEQVQVFGIRHLSPTGAYHLKAFLDEIEPTAVLVEGPQDASGFIASLTSRGVVPPVAILAYTDQLPVRTLLYPLADYSPEYQAFVWANRKGAQVEFIDLPSHAALALYEQKRERRTADTSGVTPDAAPASAKETDQGLTPAAKEEAPSQSAGETGYRAYARKQNELYRRIAELSGEADYESYWERHFEHNLQKDAYRHGIYEYSTQMRRLVEQEEWEHDPAESAYNEIREAYMRRRIRETLAQGHAPAKVVVVTGAHHASAMDLRLPAMTDKELKSLPKAATKLTLMPYSFYKLSSHSGYGAGNAAPAYFELLWECLQRGDLSRLPSLYFSHVAAHLREQGTHRSTASIIEGVRLAEALASLHGGSQPTWKDLRDAATTCLGYGELSTIAEALARTDIGTAIGRLPEGVSQTPIQDDLNRELKRLKLEKYRTSVATSLELDLRENRRVQSEEAAFLDLHRSTMLHRLELLGISFARKQRASQSAASWAEHWVLQWTPEAEIQAVESTLKGETIELAAAYVLHERLEQCADIAEASRLVRLACDCGLPELMEQARRTLQELAVDAGSFQQISSSAYELSVLIRYGSLRRLDTATLLPLLQQLFLRGTLLLADAAGCNDDAAKGVLEAMHSLHGIAQEHFETVNEPLWIQKLHELAARDDRNAKLSGYAFAILLERNEMNEEQCAQEVSRRLSPGIPADLGAGWFEGLSLRNRYGLLSRQALWQQLDTYIGSLEPEPFQRSLVFLRRAFGGFEPREKAAVAELLGDIWGIGADEAGAVLQQPLSEEEKETLDGLNEFDFGDL</sequence>
<dbReference type="Proteomes" id="UP000215509">
    <property type="component" value="Unassembled WGS sequence"/>
</dbReference>
<proteinExistence type="predicted"/>
<feature type="region of interest" description="Disordered" evidence="1">
    <location>
        <begin position="123"/>
        <end position="166"/>
    </location>
</feature>